<evidence type="ECO:0000256" key="1">
    <source>
        <dbReference type="SAM" id="Phobius"/>
    </source>
</evidence>
<name>A0ABU0IDU8_9HYPH</name>
<evidence type="ECO:0000313" key="3">
    <source>
        <dbReference type="Proteomes" id="UP001235269"/>
    </source>
</evidence>
<organism evidence="2 3">
    <name type="scientific">Rhizobium paknamense</name>
    <dbReference type="NCBI Taxonomy" id="1206817"/>
    <lineage>
        <taxon>Bacteria</taxon>
        <taxon>Pseudomonadati</taxon>
        <taxon>Pseudomonadota</taxon>
        <taxon>Alphaproteobacteria</taxon>
        <taxon>Hyphomicrobiales</taxon>
        <taxon>Rhizobiaceae</taxon>
        <taxon>Rhizobium/Agrobacterium group</taxon>
        <taxon>Rhizobium</taxon>
    </lineage>
</organism>
<gene>
    <name evidence="2" type="ORF">QO005_002741</name>
</gene>
<accession>A0ABU0IDU8</accession>
<dbReference type="EMBL" id="JAUSWH010000008">
    <property type="protein sequence ID" value="MDQ0456400.1"/>
    <property type="molecule type" value="Genomic_DNA"/>
</dbReference>
<protein>
    <recommendedName>
        <fullName evidence="4">Anti-sigma factor</fullName>
    </recommendedName>
</protein>
<reference evidence="2 3" key="1">
    <citation type="submission" date="2023-07" db="EMBL/GenBank/DDBJ databases">
        <title>Genomic Encyclopedia of Type Strains, Phase IV (KMG-IV): sequencing the most valuable type-strain genomes for metagenomic binning, comparative biology and taxonomic classification.</title>
        <authorList>
            <person name="Goeker M."/>
        </authorList>
    </citation>
    <scope>NUCLEOTIDE SEQUENCE [LARGE SCALE GENOMIC DNA]</scope>
    <source>
        <strain evidence="2 3">DSM 100301</strain>
    </source>
</reference>
<keyword evidence="1" id="KW-0472">Membrane</keyword>
<comment type="caution">
    <text evidence="2">The sequence shown here is derived from an EMBL/GenBank/DDBJ whole genome shotgun (WGS) entry which is preliminary data.</text>
</comment>
<proteinExistence type="predicted"/>
<dbReference type="Proteomes" id="UP001235269">
    <property type="component" value="Unassembled WGS sequence"/>
</dbReference>
<evidence type="ECO:0008006" key="4">
    <source>
        <dbReference type="Google" id="ProtNLM"/>
    </source>
</evidence>
<feature type="transmembrane region" description="Helical" evidence="1">
    <location>
        <begin position="84"/>
        <end position="108"/>
    </location>
</feature>
<evidence type="ECO:0000313" key="2">
    <source>
        <dbReference type="EMBL" id="MDQ0456400.1"/>
    </source>
</evidence>
<keyword evidence="1" id="KW-0812">Transmembrane</keyword>
<keyword evidence="1" id="KW-1133">Transmembrane helix</keyword>
<keyword evidence="3" id="KW-1185">Reference proteome</keyword>
<dbReference type="RefSeq" id="WP_307158597.1">
    <property type="nucleotide sequence ID" value="NZ_JAUSWH010000008.1"/>
</dbReference>
<sequence length="135" mass="15062">MNLSRFRQLTEAYGADFFRWPEEYRASARAFAAEHDVTDLLEETHQFDALLMSAARFSPTQALTETIIRKGEQQFAWRRRWRRWWIGMGVLAVGLAGGLSGAVAVAVITPQQGLYGEDPVTAFGIVQNDAAGETP</sequence>